<evidence type="ECO:0000313" key="1">
    <source>
        <dbReference type="EMBL" id="JAD78573.1"/>
    </source>
</evidence>
<dbReference type="EMBL" id="GBRH01219322">
    <property type="protein sequence ID" value="JAD78573.1"/>
    <property type="molecule type" value="Transcribed_RNA"/>
</dbReference>
<protein>
    <submittedName>
        <fullName evidence="1">Uncharacterized protein</fullName>
    </submittedName>
</protein>
<name>A0A0A9CVW8_ARUDO</name>
<organism evidence="1">
    <name type="scientific">Arundo donax</name>
    <name type="common">Giant reed</name>
    <name type="synonym">Donax arundinaceus</name>
    <dbReference type="NCBI Taxonomy" id="35708"/>
    <lineage>
        <taxon>Eukaryota</taxon>
        <taxon>Viridiplantae</taxon>
        <taxon>Streptophyta</taxon>
        <taxon>Embryophyta</taxon>
        <taxon>Tracheophyta</taxon>
        <taxon>Spermatophyta</taxon>
        <taxon>Magnoliopsida</taxon>
        <taxon>Liliopsida</taxon>
        <taxon>Poales</taxon>
        <taxon>Poaceae</taxon>
        <taxon>PACMAD clade</taxon>
        <taxon>Arundinoideae</taxon>
        <taxon>Arundineae</taxon>
        <taxon>Arundo</taxon>
    </lineage>
</organism>
<accession>A0A0A9CVW8</accession>
<dbReference type="AlphaFoldDB" id="A0A0A9CVW8"/>
<sequence>MCRDGGVWRGGGWWSRVHAMRMCRESETARLESPWRSNTAAEQGSCAVRDERKPVSYQYQNRHIRESDSANFSGLGSNINQARQVSVTLSWTVTNTGSAETSTERILPTRQQDQCARGGISTTIMLFCRAVQMG</sequence>
<proteinExistence type="predicted"/>
<reference evidence="1" key="2">
    <citation type="journal article" date="2015" name="Data Brief">
        <title>Shoot transcriptome of the giant reed, Arundo donax.</title>
        <authorList>
            <person name="Barrero R.A."/>
            <person name="Guerrero F.D."/>
            <person name="Moolhuijzen P."/>
            <person name="Goolsby J.A."/>
            <person name="Tidwell J."/>
            <person name="Bellgard S.E."/>
            <person name="Bellgard M.I."/>
        </authorList>
    </citation>
    <scope>NUCLEOTIDE SEQUENCE</scope>
    <source>
        <tissue evidence="1">Shoot tissue taken approximately 20 cm above the soil surface</tissue>
    </source>
</reference>
<reference evidence="1" key="1">
    <citation type="submission" date="2014-09" db="EMBL/GenBank/DDBJ databases">
        <authorList>
            <person name="Magalhaes I.L.F."/>
            <person name="Oliveira U."/>
            <person name="Santos F.R."/>
            <person name="Vidigal T.H.D.A."/>
            <person name="Brescovit A.D."/>
            <person name="Santos A.J."/>
        </authorList>
    </citation>
    <scope>NUCLEOTIDE SEQUENCE</scope>
    <source>
        <tissue evidence="1">Shoot tissue taken approximately 20 cm above the soil surface</tissue>
    </source>
</reference>